<keyword evidence="5" id="KW-1185">Reference proteome</keyword>
<feature type="domain" description="Transcriptional repressor PaaX-like central Cas2-like" evidence="3">
    <location>
        <begin position="97"/>
        <end position="172"/>
    </location>
</feature>
<dbReference type="PANTHER" id="PTHR30319">
    <property type="entry name" value="PHENYLACETIC ACID REGULATOR-RELATED TRANSCRIPTIONAL REPRESSOR"/>
    <property type="match status" value="1"/>
</dbReference>
<evidence type="ECO:0000313" key="5">
    <source>
        <dbReference type="Proteomes" id="UP000005143"/>
    </source>
</evidence>
<dbReference type="PATRIC" id="fig|1097667.3.peg.107"/>
<feature type="domain" description="Transcriptional repressor PaaX-like C-terminal" evidence="2">
    <location>
        <begin position="181"/>
        <end position="269"/>
    </location>
</feature>
<evidence type="ECO:0000259" key="3">
    <source>
        <dbReference type="Pfam" id="PF20803"/>
    </source>
</evidence>
<dbReference type="AlphaFoldDB" id="H0E002"/>
<dbReference type="RefSeq" id="WP_007569738.1">
    <property type="nucleotide sequence ID" value="NZ_AGUD01000004.1"/>
</dbReference>
<dbReference type="InterPro" id="IPR011965">
    <property type="entry name" value="PaaX_trns_reg"/>
</dbReference>
<dbReference type="GO" id="GO:0006351">
    <property type="term" value="P:DNA-templated transcription"/>
    <property type="evidence" value="ECO:0007669"/>
    <property type="project" value="InterPro"/>
</dbReference>
<proteinExistence type="predicted"/>
<protein>
    <submittedName>
        <fullName evidence="4">Phenylacetic acid degradation operon negative regulatory protein PaaX</fullName>
    </submittedName>
</protein>
<evidence type="ECO:0000259" key="2">
    <source>
        <dbReference type="Pfam" id="PF08223"/>
    </source>
</evidence>
<name>H0E002_9ACTN</name>
<dbReference type="Pfam" id="PF08223">
    <property type="entry name" value="PaaX_C"/>
    <property type="match status" value="1"/>
</dbReference>
<dbReference type="PIRSF" id="PIRSF020623">
    <property type="entry name" value="PaaX"/>
    <property type="match status" value="1"/>
</dbReference>
<dbReference type="Proteomes" id="UP000005143">
    <property type="component" value="Unassembled WGS sequence"/>
</dbReference>
<dbReference type="Gene3D" id="1.10.10.10">
    <property type="entry name" value="Winged helix-like DNA-binding domain superfamily/Winged helix DNA-binding domain"/>
    <property type="match status" value="1"/>
</dbReference>
<reference evidence="4 5" key="1">
    <citation type="journal article" date="2013" name="Biodegradation">
        <title>Quantitative proteomic analysis of ibuprofen-degrading Patulibacter sp. strain I11.</title>
        <authorList>
            <person name="Almeida B."/>
            <person name="Kjeldal H."/>
            <person name="Lolas I."/>
            <person name="Knudsen A.D."/>
            <person name="Carvalho G."/>
            <person name="Nielsen K.L."/>
            <person name="Barreto Crespo M.T."/>
            <person name="Stensballe A."/>
            <person name="Nielsen J.L."/>
        </authorList>
    </citation>
    <scope>NUCLEOTIDE SEQUENCE [LARGE SCALE GENOMIC DNA]</scope>
    <source>
        <strain evidence="4 5">I11</strain>
    </source>
</reference>
<dbReference type="InterPro" id="IPR036388">
    <property type="entry name" value="WH-like_DNA-bd_sf"/>
</dbReference>
<comment type="caution">
    <text evidence="4">The sequence shown here is derived from an EMBL/GenBank/DDBJ whole genome shotgun (WGS) entry which is preliminary data.</text>
</comment>
<feature type="domain" description="Transcriptional repressor PaaX-like N-terminal" evidence="1">
    <location>
        <begin position="11"/>
        <end position="77"/>
    </location>
</feature>
<dbReference type="Pfam" id="PF07848">
    <property type="entry name" value="PaaX"/>
    <property type="match status" value="1"/>
</dbReference>
<gene>
    <name evidence="4" type="ORF">PAI11_01070</name>
</gene>
<dbReference type="InterPro" id="IPR013225">
    <property type="entry name" value="PaaX_C"/>
</dbReference>
<dbReference type="PANTHER" id="PTHR30319:SF1">
    <property type="entry name" value="TRANSCRIPTIONAL REPRESSOR PAAX"/>
    <property type="match status" value="1"/>
</dbReference>
<sequence length="288" mass="31787">MAADGAPLQPQDLVLTILGAHLRDPRATVWSGGAVELLTEFGFSIEAARAALARLAGRGLLARHKQGRLAFYSLTNRADELLSDGDRRIFGFGRAARANDLWTIVWHAMPEAERVARSRLASRLRFLGFGSVQDSTWIAARDREPEATALLRSLGIESFASVFVGRLSRGLSPTAIVAQAWDLDAVDRQYRAFIDAYAPFRAAEQQAALTPREAFLIRTAMLHRFRFFPALDPELPPEVDAVGELREDVVALFDALYEGLAEAADAHFHGVAQQERLVLDREAPESPR</sequence>
<evidence type="ECO:0000313" key="4">
    <source>
        <dbReference type="EMBL" id="EHN12961.1"/>
    </source>
</evidence>
<accession>H0E002</accession>
<evidence type="ECO:0000259" key="1">
    <source>
        <dbReference type="Pfam" id="PF07848"/>
    </source>
</evidence>
<dbReference type="InterPro" id="IPR012906">
    <property type="entry name" value="PaaX-like_N"/>
</dbReference>
<dbReference type="InterPro" id="IPR048846">
    <property type="entry name" value="PaaX-like_central"/>
</dbReference>
<organism evidence="4 5">
    <name type="scientific">Patulibacter medicamentivorans</name>
    <dbReference type="NCBI Taxonomy" id="1097667"/>
    <lineage>
        <taxon>Bacteria</taxon>
        <taxon>Bacillati</taxon>
        <taxon>Actinomycetota</taxon>
        <taxon>Thermoleophilia</taxon>
        <taxon>Solirubrobacterales</taxon>
        <taxon>Patulibacteraceae</taxon>
        <taxon>Patulibacter</taxon>
    </lineage>
</organism>
<dbReference type="Pfam" id="PF20803">
    <property type="entry name" value="PaaX_M"/>
    <property type="match status" value="1"/>
</dbReference>
<dbReference type="EMBL" id="AGUD01000004">
    <property type="protein sequence ID" value="EHN12961.1"/>
    <property type="molecule type" value="Genomic_DNA"/>
</dbReference>